<reference evidence="2" key="1">
    <citation type="submission" date="2016-04" db="EMBL/GenBank/DDBJ databases">
        <authorList>
            <person name="Evans L.H."/>
            <person name="Alamgir A."/>
            <person name="Owens N."/>
            <person name="Weber N.D."/>
            <person name="Virtaneva K."/>
            <person name="Barbian K."/>
            <person name="Babar A."/>
            <person name="Rosenke K."/>
        </authorList>
    </citation>
    <scope>NUCLEOTIDE SEQUENCE</scope>
    <source>
        <strain evidence="2">Nono1</strain>
    </source>
</reference>
<protein>
    <recommendedName>
        <fullName evidence="3">Transfer protein traSA</fullName>
    </recommendedName>
</protein>
<keyword evidence="1" id="KW-0472">Membrane</keyword>
<name>A0A1M4BLA9_9ACTN</name>
<dbReference type="InterPro" id="IPR027417">
    <property type="entry name" value="P-loop_NTPase"/>
</dbReference>
<evidence type="ECO:0000256" key="1">
    <source>
        <dbReference type="SAM" id="Phobius"/>
    </source>
</evidence>
<dbReference type="EMBL" id="LT559120">
    <property type="protein sequence ID" value="SAP16324.1"/>
    <property type="molecule type" value="Genomic_DNA"/>
</dbReference>
<proteinExistence type="predicted"/>
<dbReference type="Gene3D" id="3.40.50.300">
    <property type="entry name" value="P-loop containing nucleotide triphosphate hydrolases"/>
    <property type="match status" value="1"/>
</dbReference>
<accession>A0A1M4BLA9</accession>
<dbReference type="AlphaFoldDB" id="A0A1M4BLA9"/>
<evidence type="ECO:0008006" key="3">
    <source>
        <dbReference type="Google" id="ProtNLM"/>
    </source>
</evidence>
<sequence>MEALSPLLARQMTPRRRLGGRSRAKDWRQAARTRQRELRKARKEWRRDRRRTIYQGRSMVRPIVWLAGMQAGAWVCSWLPYGWAVSLLGATIGAVAVIGLRRASYPMAGLGWLWMVAANVFGPFGWHALTLWLAGVGFAIPYWHRNHTSLRPGHEQPPEAGREVSLRPEQTVWLRRVAVKGKPLDGTTLGAPATVPGGWTARIHGVPGTHDLDTFTGQLVKIASAFGVSRDQVSIEATPERNENEAQITVLRTVENLDQVRFMEDHDTGIDERGISLVGFFGDMNPTRVQNWTQEGGVRFALIAGGSGSGKSRFVEGLIARVHVDRRGVNFLIDAQGGQSQPDWNGRVYRTARGVEEGFYELRRLDWQMKRRAELFAGIEWVDEQGRPRRGWTHLVPHEAFPMMQVIVEEAPLLFESEEVGDDAAELIAAGAKTWRKAGGRLVLVTQLPSVEELKKQSIRSMLRSNGDVISFRTGDSVSQNMLGMQNDPSKLPEHFSPSGNHTKGLGYIVGIDRRQAMWRSMIPRDPYGIALQEAAGVLDEFTVRAGLEFDANPDNPGQPPKRTSDVDAARHADGVHRLLVEAGRVLDYAELLKATTTLQAGGLTMPQLDATLRHLAAHVRVLPTDDGRFLPLVDGRVPATT</sequence>
<feature type="transmembrane region" description="Helical" evidence="1">
    <location>
        <begin position="112"/>
        <end position="143"/>
    </location>
</feature>
<feature type="transmembrane region" description="Helical" evidence="1">
    <location>
        <begin position="81"/>
        <end position="100"/>
    </location>
</feature>
<keyword evidence="1" id="KW-1133">Transmembrane helix</keyword>
<organism evidence="2">
    <name type="scientific">Nonomuraea gerenzanensis</name>
    <dbReference type="NCBI Taxonomy" id="93944"/>
    <lineage>
        <taxon>Bacteria</taxon>
        <taxon>Bacillati</taxon>
        <taxon>Actinomycetota</taxon>
        <taxon>Actinomycetes</taxon>
        <taxon>Streptosporangiales</taxon>
        <taxon>Streptosporangiaceae</taxon>
        <taxon>Nonomuraea</taxon>
    </lineage>
</organism>
<dbReference type="SUPFAM" id="SSF52540">
    <property type="entry name" value="P-loop containing nucleoside triphosphate hydrolases"/>
    <property type="match status" value="1"/>
</dbReference>
<evidence type="ECO:0000313" key="2">
    <source>
        <dbReference type="EMBL" id="SAP16324.1"/>
    </source>
</evidence>
<keyword evidence="1" id="KW-0812">Transmembrane</keyword>
<gene>
    <name evidence="2" type="ORF">BN4615_P10987</name>
</gene>